<evidence type="ECO:0000256" key="4">
    <source>
        <dbReference type="SAM" id="MobiDB-lite"/>
    </source>
</evidence>
<feature type="domain" description="NOT2/NOT3/NOT5 C-terminal" evidence="5">
    <location>
        <begin position="151"/>
        <end position="275"/>
    </location>
</feature>
<evidence type="ECO:0000256" key="3">
    <source>
        <dbReference type="ARBA" id="ARBA00023163"/>
    </source>
</evidence>
<dbReference type="Pfam" id="PF04153">
    <property type="entry name" value="NOT2_3_5_C"/>
    <property type="match status" value="1"/>
</dbReference>
<dbReference type="InterPro" id="IPR038635">
    <property type="entry name" value="CCR4-NOT_su2/3/5_C_sf"/>
</dbReference>
<organism evidence="6 7">
    <name type="scientific">Diploscapter pachys</name>
    <dbReference type="NCBI Taxonomy" id="2018661"/>
    <lineage>
        <taxon>Eukaryota</taxon>
        <taxon>Metazoa</taxon>
        <taxon>Ecdysozoa</taxon>
        <taxon>Nematoda</taxon>
        <taxon>Chromadorea</taxon>
        <taxon>Rhabditida</taxon>
        <taxon>Rhabditina</taxon>
        <taxon>Rhabditomorpha</taxon>
        <taxon>Rhabditoidea</taxon>
        <taxon>Rhabditidae</taxon>
        <taxon>Diploscapter</taxon>
    </lineage>
</organism>
<dbReference type="GO" id="GO:0030015">
    <property type="term" value="C:CCR4-NOT core complex"/>
    <property type="evidence" value="ECO:0007669"/>
    <property type="project" value="InterPro"/>
</dbReference>
<dbReference type="EMBL" id="LIAE01008744">
    <property type="protein sequence ID" value="PAV72626.1"/>
    <property type="molecule type" value="Genomic_DNA"/>
</dbReference>
<dbReference type="OrthoDB" id="25391at2759"/>
<feature type="region of interest" description="Disordered" evidence="4">
    <location>
        <begin position="1"/>
        <end position="47"/>
    </location>
</feature>
<keyword evidence="3" id="KW-0804">Transcription</keyword>
<dbReference type="PANTHER" id="PTHR23326">
    <property type="entry name" value="CCR4 NOT-RELATED"/>
    <property type="match status" value="1"/>
</dbReference>
<evidence type="ECO:0000313" key="6">
    <source>
        <dbReference type="EMBL" id="PAV72626.1"/>
    </source>
</evidence>
<feature type="compositionally biased region" description="Basic and acidic residues" evidence="4">
    <location>
        <begin position="1"/>
        <end position="27"/>
    </location>
</feature>
<dbReference type="GO" id="GO:0006355">
    <property type="term" value="P:regulation of DNA-templated transcription"/>
    <property type="evidence" value="ECO:0007669"/>
    <property type="project" value="InterPro"/>
</dbReference>
<protein>
    <recommendedName>
        <fullName evidence="5">NOT2/NOT3/NOT5 C-terminal domain-containing protein</fullName>
    </recommendedName>
</protein>
<dbReference type="Gene3D" id="2.30.30.1020">
    <property type="entry name" value="CCR4-NOT complex subunit 2/3/5, C-terminal domain"/>
    <property type="match status" value="1"/>
</dbReference>
<name>A0A2A2KF35_9BILA</name>
<reference evidence="6 7" key="1">
    <citation type="journal article" date="2017" name="Curr. Biol.">
        <title>Genome architecture and evolution of a unichromosomal asexual nematode.</title>
        <authorList>
            <person name="Fradin H."/>
            <person name="Zegar C."/>
            <person name="Gutwein M."/>
            <person name="Lucas J."/>
            <person name="Kovtun M."/>
            <person name="Corcoran D."/>
            <person name="Baugh L.R."/>
            <person name="Kiontke K."/>
            <person name="Gunsalus K."/>
            <person name="Fitch D.H."/>
            <person name="Piano F."/>
        </authorList>
    </citation>
    <scope>NUCLEOTIDE SEQUENCE [LARGE SCALE GENOMIC DNA]</scope>
    <source>
        <strain evidence="6">PF1309</strain>
    </source>
</reference>
<dbReference type="AlphaFoldDB" id="A0A2A2KF35"/>
<evidence type="ECO:0000256" key="2">
    <source>
        <dbReference type="ARBA" id="ARBA00023015"/>
    </source>
</evidence>
<keyword evidence="7" id="KW-1185">Reference proteome</keyword>
<gene>
    <name evidence="6" type="ORF">WR25_21081</name>
</gene>
<comment type="caution">
    <text evidence="6">The sequence shown here is derived from an EMBL/GenBank/DDBJ whole genome shotgun (WGS) entry which is preliminary data.</text>
</comment>
<dbReference type="InterPro" id="IPR007282">
    <property type="entry name" value="NOT2/3/5_C"/>
</dbReference>
<keyword evidence="2" id="KW-0805">Transcription regulation</keyword>
<dbReference type="GO" id="GO:2000036">
    <property type="term" value="P:regulation of stem cell population maintenance"/>
    <property type="evidence" value="ECO:0007669"/>
    <property type="project" value="UniProtKB-ARBA"/>
</dbReference>
<evidence type="ECO:0000313" key="7">
    <source>
        <dbReference type="Proteomes" id="UP000218231"/>
    </source>
</evidence>
<dbReference type="FunFam" id="2.30.30.1020:FF:000005">
    <property type="entry name" value="Regena, isoform C"/>
    <property type="match status" value="1"/>
</dbReference>
<dbReference type="STRING" id="2018661.A0A2A2KF35"/>
<evidence type="ECO:0000256" key="1">
    <source>
        <dbReference type="ARBA" id="ARBA00007682"/>
    </source>
</evidence>
<accession>A0A2A2KF35</accession>
<dbReference type="Proteomes" id="UP000218231">
    <property type="component" value="Unassembled WGS sequence"/>
</dbReference>
<comment type="similarity">
    <text evidence="1">Belongs to the CNOT2/3/5 family.</text>
</comment>
<proteinExistence type="inferred from homology"/>
<evidence type="ECO:0000259" key="5">
    <source>
        <dbReference type="Pfam" id="PF04153"/>
    </source>
</evidence>
<dbReference type="InterPro" id="IPR040168">
    <property type="entry name" value="Not2/3/5"/>
</dbReference>
<sequence length="340" mass="37431">MAVVEEKKTDEDGERKKIEEVKKRKTEEDAEEENERTTKLQSKLVSQAPANLASSENFAPLQSLTAAGETFASVSNEQGSRPVDSAKGIHIKNDGDVHNIPSPMLCDQYGMAGLLAYLRSADSPPIVSLALGYDLTTLGLNLNITERTLHTSFGGPWAEHGVRAHEMDVVTPEEYLTNTHIRDKLPPVKLNKLSEDVLFFLFYNCTGEVYQLAAACELFQRDWRYHKGEGVWLIRSPFGQLKEQTGTFERGNYNVFDPVQWRKIPKELKLEYKELEDRPRLPTTMPSVNTSILGQNVIAGQGAPNGPNVAAEGKTDTGTGTAKADTVIAAISANGKVSVN</sequence>